<dbReference type="SUPFAM" id="SSF56300">
    <property type="entry name" value="Metallo-dependent phosphatases"/>
    <property type="match status" value="1"/>
</dbReference>
<dbReference type="Proteomes" id="UP000006919">
    <property type="component" value="Chromosome"/>
</dbReference>
<dbReference type="HOGENOM" id="CLU_092313_0_1_9"/>
<name>E6UC91_RUMA7</name>
<dbReference type="GO" id="GO:0016787">
    <property type="term" value="F:hydrolase activity"/>
    <property type="evidence" value="ECO:0007669"/>
    <property type="project" value="InterPro"/>
</dbReference>
<dbReference type="InterPro" id="IPR004843">
    <property type="entry name" value="Calcineurin-like_PHP"/>
</dbReference>
<dbReference type="Pfam" id="PF00149">
    <property type="entry name" value="Metallophos"/>
    <property type="match status" value="1"/>
</dbReference>
<dbReference type="AlphaFoldDB" id="E6UC91"/>
<dbReference type="RefSeq" id="WP_013498870.1">
    <property type="nucleotide sequence ID" value="NC_014833.1"/>
</dbReference>
<dbReference type="KEGG" id="ral:Rumal_2227"/>
<protein>
    <submittedName>
        <fullName evidence="2">Metallophosphoesterase</fullName>
    </submittedName>
</protein>
<dbReference type="OrthoDB" id="5380073at2"/>
<dbReference type="STRING" id="697329.Rumal_2227"/>
<gene>
    <name evidence="2" type="ordered locus">Rumal_2227</name>
</gene>
<evidence type="ECO:0000313" key="2">
    <source>
        <dbReference type="EMBL" id="ADU22713.1"/>
    </source>
</evidence>
<sequence length="190" mass="22824">MNYFISDLHFGHEDRIIWDERPFKNADEMFAVMREGWNAKVRDDDDVYIVGDFTYYGEESDENIIRYASSLNGRKHLIYGNHDVRIKNDPELQDLFCECVYEKYIESDGKMFFLYHYPLVEWYRRPKGCYLIYGHIHGSLDDGFEFMSKHRKDEAFNAGVMINNYVPVTFEELRENNHKFQRQYFSGKGE</sequence>
<evidence type="ECO:0000313" key="3">
    <source>
        <dbReference type="Proteomes" id="UP000006919"/>
    </source>
</evidence>
<feature type="domain" description="Calcineurin-like phosphoesterase" evidence="1">
    <location>
        <begin position="4"/>
        <end position="103"/>
    </location>
</feature>
<dbReference type="Gene3D" id="3.60.21.10">
    <property type="match status" value="1"/>
</dbReference>
<dbReference type="eggNOG" id="COG4186">
    <property type="taxonomic scope" value="Bacteria"/>
</dbReference>
<dbReference type="EMBL" id="CP002403">
    <property type="protein sequence ID" value="ADU22713.1"/>
    <property type="molecule type" value="Genomic_DNA"/>
</dbReference>
<organism evidence="2 3">
    <name type="scientific">Ruminococcus albus (strain ATCC 27210 / DSM 20455 / JCM 14654 / NCDO 2250 / 7)</name>
    <dbReference type="NCBI Taxonomy" id="697329"/>
    <lineage>
        <taxon>Bacteria</taxon>
        <taxon>Bacillati</taxon>
        <taxon>Bacillota</taxon>
        <taxon>Clostridia</taxon>
        <taxon>Eubacteriales</taxon>
        <taxon>Oscillospiraceae</taxon>
        <taxon>Ruminococcus</taxon>
    </lineage>
</organism>
<evidence type="ECO:0000259" key="1">
    <source>
        <dbReference type="Pfam" id="PF00149"/>
    </source>
</evidence>
<accession>E6UC91</accession>
<reference evidence="2 3" key="1">
    <citation type="journal article" date="2011" name="J. Bacteriol.">
        <title>Complete genome of the cellulolytic ruminal bacterium Ruminococcus albus 7.</title>
        <authorList>
            <person name="Suen G."/>
            <person name="Stevenson D.M."/>
            <person name="Bruce D.C."/>
            <person name="Chertkov O."/>
            <person name="Copeland A."/>
            <person name="Cheng J.F."/>
            <person name="Detter C."/>
            <person name="Detter J.C."/>
            <person name="Goodwin L.A."/>
            <person name="Han C.S."/>
            <person name="Hauser L.J."/>
            <person name="Ivanova N.N."/>
            <person name="Kyrpides N.C."/>
            <person name="Land M.L."/>
            <person name="Lapidus A."/>
            <person name="Lucas S."/>
            <person name="Ovchinnikova G."/>
            <person name="Pitluck S."/>
            <person name="Tapia R."/>
            <person name="Woyke T."/>
            <person name="Boyum J."/>
            <person name="Mead D."/>
            <person name="Weimer P.J."/>
        </authorList>
    </citation>
    <scope>NUCLEOTIDE SEQUENCE [LARGE SCALE GENOMIC DNA]</scope>
    <source>
        <strain evidence="3">ATCC 27210 / DSM 20455 / JCM 14654 / NCDO 2250 / 7</strain>
    </source>
</reference>
<dbReference type="InterPro" id="IPR029052">
    <property type="entry name" value="Metallo-depent_PP-like"/>
</dbReference>
<proteinExistence type="predicted"/>